<keyword evidence="1" id="KW-0472">Membrane</keyword>
<feature type="transmembrane region" description="Helical" evidence="1">
    <location>
        <begin position="12"/>
        <end position="29"/>
    </location>
</feature>
<dbReference type="RefSeq" id="WP_157482341.1">
    <property type="nucleotide sequence ID" value="NZ_WOWP01000021.1"/>
</dbReference>
<keyword evidence="1" id="KW-1133">Transmembrane helix</keyword>
<proteinExistence type="predicted"/>
<sequence length="159" mass="18895">MTTLIFQMSAQDYMVLTVIALWLLVLLWFKRNDLKLRRSQKILTSEYKTKLRDDGIKIALSFNDYTVKEKRRYATVRAKDYYSDSLKSAMYNSHDEIEVEYIDSIIEANVEIDGLVHTFECSVPLDKDNLLIKLYMQKEINVYYDPDTEGYFFDLHFLD</sequence>
<keyword evidence="3" id="KW-1185">Reference proteome</keyword>
<accession>A0A6N8H9R8</accession>
<evidence type="ECO:0000313" key="2">
    <source>
        <dbReference type="EMBL" id="MUV03379.1"/>
    </source>
</evidence>
<gene>
    <name evidence="2" type="ORF">GN157_06615</name>
</gene>
<dbReference type="EMBL" id="WOWP01000021">
    <property type="protein sequence ID" value="MUV03379.1"/>
    <property type="molecule type" value="Genomic_DNA"/>
</dbReference>
<comment type="caution">
    <text evidence="2">The sequence shown here is derived from an EMBL/GenBank/DDBJ whole genome shotgun (WGS) entry which is preliminary data.</text>
</comment>
<name>A0A6N8H9R8_9FLAO</name>
<dbReference type="OrthoDB" id="10009520at2"/>
<organism evidence="2 3">
    <name type="scientific">Flavobacterium rakeshii</name>
    <dbReference type="NCBI Taxonomy" id="1038845"/>
    <lineage>
        <taxon>Bacteria</taxon>
        <taxon>Pseudomonadati</taxon>
        <taxon>Bacteroidota</taxon>
        <taxon>Flavobacteriia</taxon>
        <taxon>Flavobacteriales</taxon>
        <taxon>Flavobacteriaceae</taxon>
        <taxon>Flavobacterium</taxon>
    </lineage>
</organism>
<dbReference type="AlphaFoldDB" id="A0A6N8H9R8"/>
<reference evidence="2 3" key="1">
    <citation type="submission" date="2019-12" db="EMBL/GenBank/DDBJ databases">
        <authorList>
            <person name="Sun J.-Q."/>
        </authorList>
    </citation>
    <scope>NUCLEOTIDE SEQUENCE [LARGE SCALE GENOMIC DNA]</scope>
    <source>
        <strain evidence="2 3">JCM 17928</strain>
    </source>
</reference>
<protein>
    <submittedName>
        <fullName evidence="2">Uncharacterized protein</fullName>
    </submittedName>
</protein>
<keyword evidence="1" id="KW-0812">Transmembrane</keyword>
<dbReference type="Proteomes" id="UP000433945">
    <property type="component" value="Unassembled WGS sequence"/>
</dbReference>
<evidence type="ECO:0000313" key="3">
    <source>
        <dbReference type="Proteomes" id="UP000433945"/>
    </source>
</evidence>
<evidence type="ECO:0000256" key="1">
    <source>
        <dbReference type="SAM" id="Phobius"/>
    </source>
</evidence>